<dbReference type="Proteomes" id="UP000051783">
    <property type="component" value="Unassembled WGS sequence"/>
</dbReference>
<dbReference type="AlphaFoldDB" id="A0A0R2MJL3"/>
<dbReference type="PANTHER" id="PTHR43479:SF7">
    <property type="entry name" value="TETR-FAMILY TRANSCRIPTIONAL REGULATOR"/>
    <property type="match status" value="1"/>
</dbReference>
<dbReference type="RefSeq" id="WP_057706019.1">
    <property type="nucleotide sequence ID" value="NZ_JQCL01000054.1"/>
</dbReference>
<dbReference type="Pfam" id="PF00440">
    <property type="entry name" value="TetR_N"/>
    <property type="match status" value="1"/>
</dbReference>
<sequence>MHINTKEHLSNALIRELQQTPVDKITIQTIADDCGLTRQTFYNHFADIYELVEWTAKRATARLLANVADYDNWQQGFLNVMLTIQKNQYLVINTYQSAYRDVLEKYIYQVLDQYIIAVVERQAQGLNVAQEHKDFIAHFYSLAFIALIFDWLKSGLKADPKDIVEQTGVLIQGDFQKALQRYTK</sequence>
<dbReference type="PROSITE" id="PS50977">
    <property type="entry name" value="HTH_TETR_2"/>
    <property type="match status" value="1"/>
</dbReference>
<dbReference type="PATRIC" id="fig|942150.3.peg.2394"/>
<evidence type="ECO:0000256" key="2">
    <source>
        <dbReference type="PROSITE-ProRule" id="PRU00335"/>
    </source>
</evidence>
<dbReference type="OrthoDB" id="9810250at2"/>
<accession>A0A0R2MJL3</accession>
<keyword evidence="5" id="KW-1185">Reference proteome</keyword>
<proteinExistence type="predicted"/>
<evidence type="ECO:0000313" key="4">
    <source>
        <dbReference type="EMBL" id="KRO11651.1"/>
    </source>
</evidence>
<dbReference type="InterPro" id="IPR039532">
    <property type="entry name" value="TetR_C_Firmicutes"/>
</dbReference>
<dbReference type="InterPro" id="IPR001647">
    <property type="entry name" value="HTH_TetR"/>
</dbReference>
<feature type="domain" description="HTH tetR-type" evidence="3">
    <location>
        <begin position="3"/>
        <end position="63"/>
    </location>
</feature>
<comment type="caution">
    <text evidence="4">The sequence shown here is derived from an EMBL/GenBank/DDBJ whole genome shotgun (WGS) entry which is preliminary data.</text>
</comment>
<evidence type="ECO:0000259" key="3">
    <source>
        <dbReference type="PROSITE" id="PS50977"/>
    </source>
</evidence>
<dbReference type="Gene3D" id="1.10.357.10">
    <property type="entry name" value="Tetracycline Repressor, domain 2"/>
    <property type="match status" value="1"/>
</dbReference>
<dbReference type="Pfam" id="PF14278">
    <property type="entry name" value="TetR_C_8"/>
    <property type="match status" value="1"/>
</dbReference>
<protein>
    <submittedName>
        <fullName evidence="4">TetR family transcriptional regulator</fullName>
    </submittedName>
</protein>
<dbReference type="GO" id="GO:0003677">
    <property type="term" value="F:DNA binding"/>
    <property type="evidence" value="ECO:0007669"/>
    <property type="project" value="UniProtKB-UniRule"/>
</dbReference>
<feature type="DNA-binding region" description="H-T-H motif" evidence="2">
    <location>
        <begin position="26"/>
        <end position="45"/>
    </location>
</feature>
<dbReference type="EMBL" id="JQCL01000054">
    <property type="protein sequence ID" value="KRO11651.1"/>
    <property type="molecule type" value="Genomic_DNA"/>
</dbReference>
<gene>
    <name evidence="4" type="ORF">IV64_GL002290</name>
</gene>
<organism evidence="4 5">
    <name type="scientific">Lactiplantibacillus xiangfangensis</name>
    <dbReference type="NCBI Taxonomy" id="942150"/>
    <lineage>
        <taxon>Bacteria</taxon>
        <taxon>Bacillati</taxon>
        <taxon>Bacillota</taxon>
        <taxon>Bacilli</taxon>
        <taxon>Lactobacillales</taxon>
        <taxon>Lactobacillaceae</taxon>
        <taxon>Lactiplantibacillus</taxon>
    </lineage>
</organism>
<reference evidence="4 5" key="1">
    <citation type="journal article" date="2015" name="Genome Announc.">
        <title>Expanding the biotechnology potential of lactobacilli through comparative genomics of 213 strains and associated genera.</title>
        <authorList>
            <person name="Sun Z."/>
            <person name="Harris H.M."/>
            <person name="McCann A."/>
            <person name="Guo C."/>
            <person name="Argimon S."/>
            <person name="Zhang W."/>
            <person name="Yang X."/>
            <person name="Jeffery I.B."/>
            <person name="Cooney J.C."/>
            <person name="Kagawa T.F."/>
            <person name="Liu W."/>
            <person name="Song Y."/>
            <person name="Salvetti E."/>
            <person name="Wrobel A."/>
            <person name="Rasinkangas P."/>
            <person name="Parkhill J."/>
            <person name="Rea M.C."/>
            <person name="O'Sullivan O."/>
            <person name="Ritari J."/>
            <person name="Douillard F.P."/>
            <person name="Paul Ross R."/>
            <person name="Yang R."/>
            <person name="Briner A.E."/>
            <person name="Felis G.E."/>
            <person name="de Vos W.M."/>
            <person name="Barrangou R."/>
            <person name="Klaenhammer T.R."/>
            <person name="Caufield P.W."/>
            <person name="Cui Y."/>
            <person name="Zhang H."/>
            <person name="O'Toole P.W."/>
        </authorList>
    </citation>
    <scope>NUCLEOTIDE SEQUENCE [LARGE SCALE GENOMIC DNA]</scope>
    <source>
        <strain evidence="4 5">LMG 26013</strain>
    </source>
</reference>
<keyword evidence="1 2" id="KW-0238">DNA-binding</keyword>
<evidence type="ECO:0000313" key="5">
    <source>
        <dbReference type="Proteomes" id="UP000051783"/>
    </source>
</evidence>
<dbReference type="InterPro" id="IPR009057">
    <property type="entry name" value="Homeodomain-like_sf"/>
</dbReference>
<name>A0A0R2MJL3_9LACO</name>
<dbReference type="SUPFAM" id="SSF46689">
    <property type="entry name" value="Homeodomain-like"/>
    <property type="match status" value="1"/>
</dbReference>
<dbReference type="InterPro" id="IPR050624">
    <property type="entry name" value="HTH-type_Tx_Regulator"/>
</dbReference>
<dbReference type="PANTHER" id="PTHR43479">
    <property type="entry name" value="ACREF/ENVCD OPERON REPRESSOR-RELATED"/>
    <property type="match status" value="1"/>
</dbReference>
<evidence type="ECO:0000256" key="1">
    <source>
        <dbReference type="ARBA" id="ARBA00023125"/>
    </source>
</evidence>
<dbReference type="STRING" id="942150.IV64_GL002290"/>